<evidence type="ECO:0000259" key="1">
    <source>
        <dbReference type="PROSITE" id="PS51186"/>
    </source>
</evidence>
<dbReference type="AlphaFoldDB" id="A0A2K4ZQT9"/>
<accession>A0A2K4ZQT9</accession>
<evidence type="ECO:0000313" key="3">
    <source>
        <dbReference type="Proteomes" id="UP000236311"/>
    </source>
</evidence>
<dbReference type="Proteomes" id="UP000236311">
    <property type="component" value="Unassembled WGS sequence"/>
</dbReference>
<dbReference type="RefSeq" id="WP_103242716.1">
    <property type="nucleotide sequence ID" value="NZ_JANJZD010000074.1"/>
</dbReference>
<keyword evidence="3" id="KW-1185">Reference proteome</keyword>
<gene>
    <name evidence="2" type="ORF">AMURIS_05594</name>
</gene>
<feature type="domain" description="N-acetyltransferase" evidence="1">
    <location>
        <begin position="1"/>
        <end position="145"/>
    </location>
</feature>
<dbReference type="EMBL" id="OFSM01000078">
    <property type="protein sequence ID" value="SOY32826.1"/>
    <property type="molecule type" value="Genomic_DNA"/>
</dbReference>
<dbReference type="OrthoDB" id="119498at2"/>
<name>A0A2K4ZQT9_9FIRM</name>
<dbReference type="Gene3D" id="3.40.630.30">
    <property type="match status" value="1"/>
</dbReference>
<dbReference type="GO" id="GO:0016747">
    <property type="term" value="F:acyltransferase activity, transferring groups other than amino-acyl groups"/>
    <property type="evidence" value="ECO:0007669"/>
    <property type="project" value="InterPro"/>
</dbReference>
<sequence length="146" mass="17168">MNFLSITSSNDMWKKVSQFAQNCSWRAGKSLSQSMSDNIFSDWERVIVALHENDIAGYCTVAKSDCIPNVSYTPYIGYMFVDEKYRGQHLSQKLIFYAISYLQTQGFHQVYLVSDHENFYEKYGFKVIDKKMAPWGEFEKIYMREI</sequence>
<dbReference type="InterPro" id="IPR000182">
    <property type="entry name" value="GNAT_dom"/>
</dbReference>
<dbReference type="SUPFAM" id="SSF55729">
    <property type="entry name" value="Acyl-CoA N-acyltransferases (Nat)"/>
    <property type="match status" value="1"/>
</dbReference>
<reference evidence="2 3" key="1">
    <citation type="submission" date="2018-01" db="EMBL/GenBank/DDBJ databases">
        <authorList>
            <person name="Gaut B.S."/>
            <person name="Morton B.R."/>
            <person name="Clegg M.T."/>
            <person name="Duvall M.R."/>
        </authorList>
    </citation>
    <scope>NUCLEOTIDE SEQUENCE [LARGE SCALE GENOMIC DNA]</scope>
    <source>
        <strain evidence="2">GP69</strain>
    </source>
</reference>
<evidence type="ECO:0000313" key="2">
    <source>
        <dbReference type="EMBL" id="SOY32826.1"/>
    </source>
</evidence>
<protein>
    <submittedName>
        <fullName evidence="2">Acetyltransferase</fullName>
    </submittedName>
</protein>
<dbReference type="PROSITE" id="PS51186">
    <property type="entry name" value="GNAT"/>
    <property type="match status" value="1"/>
</dbReference>
<keyword evidence="2" id="KW-0808">Transferase</keyword>
<dbReference type="InterPro" id="IPR016181">
    <property type="entry name" value="Acyl_CoA_acyltransferase"/>
</dbReference>
<organism evidence="2 3">
    <name type="scientific">Acetatifactor muris</name>
    <dbReference type="NCBI Taxonomy" id="879566"/>
    <lineage>
        <taxon>Bacteria</taxon>
        <taxon>Bacillati</taxon>
        <taxon>Bacillota</taxon>
        <taxon>Clostridia</taxon>
        <taxon>Lachnospirales</taxon>
        <taxon>Lachnospiraceae</taxon>
        <taxon>Acetatifactor</taxon>
    </lineage>
</organism>
<dbReference type="CDD" id="cd04301">
    <property type="entry name" value="NAT_SF"/>
    <property type="match status" value="1"/>
</dbReference>
<dbReference type="Pfam" id="PF13508">
    <property type="entry name" value="Acetyltransf_7"/>
    <property type="match status" value="1"/>
</dbReference>
<proteinExistence type="predicted"/>